<gene>
    <name evidence="3" type="ORF">TOPH_09154</name>
</gene>
<dbReference type="AlphaFoldDB" id="A0A0L0MWB5"/>
<protein>
    <submittedName>
        <fullName evidence="3">Uncharacterized protein</fullName>
    </submittedName>
</protein>
<name>A0A0L0MWB5_TOLOC</name>
<evidence type="ECO:0000313" key="4">
    <source>
        <dbReference type="Proteomes" id="UP000036947"/>
    </source>
</evidence>
<keyword evidence="4" id="KW-1185">Reference proteome</keyword>
<dbReference type="Gene3D" id="1.25.40.20">
    <property type="entry name" value="Ankyrin repeat-containing domain"/>
    <property type="match status" value="1"/>
</dbReference>
<dbReference type="Proteomes" id="UP000036947">
    <property type="component" value="Unassembled WGS sequence"/>
</dbReference>
<keyword evidence="1" id="KW-0040">ANK repeat</keyword>
<dbReference type="Pfam" id="PF00023">
    <property type="entry name" value="Ank"/>
    <property type="match status" value="1"/>
</dbReference>
<dbReference type="InterPro" id="IPR002110">
    <property type="entry name" value="Ankyrin_rpt"/>
</dbReference>
<dbReference type="InterPro" id="IPR036770">
    <property type="entry name" value="Ankyrin_rpt-contain_sf"/>
</dbReference>
<dbReference type="PROSITE" id="PS50088">
    <property type="entry name" value="ANK_REPEAT"/>
    <property type="match status" value="1"/>
</dbReference>
<dbReference type="EMBL" id="LFRF01000069">
    <property type="protein sequence ID" value="KND86213.1"/>
    <property type="molecule type" value="Genomic_DNA"/>
</dbReference>
<evidence type="ECO:0000313" key="3">
    <source>
        <dbReference type="EMBL" id="KND86213.1"/>
    </source>
</evidence>
<accession>A0A0L0MWB5</accession>
<dbReference type="OrthoDB" id="4915767at2759"/>
<sequence>MARTLGRNPIPKKRDADNTAIDRTSGVDIETEDKHGRTALSWAAEMGQSAVIELLLASGANTEVRGSSY</sequence>
<feature type="repeat" description="ANK" evidence="1">
    <location>
        <begin position="35"/>
        <end position="67"/>
    </location>
</feature>
<dbReference type="SUPFAM" id="SSF48403">
    <property type="entry name" value="Ankyrin repeat"/>
    <property type="match status" value="1"/>
</dbReference>
<dbReference type="SMART" id="SM00248">
    <property type="entry name" value="ANK"/>
    <property type="match status" value="1"/>
</dbReference>
<comment type="caution">
    <text evidence="3">The sequence shown here is derived from an EMBL/GenBank/DDBJ whole genome shotgun (WGS) entry which is preliminary data.</text>
</comment>
<reference evidence="3 4" key="1">
    <citation type="journal article" date="2015" name="BMC Genomics">
        <title>The genome of the truffle-parasite Tolypocladium ophioglossoides and the evolution of antifungal peptaibiotics.</title>
        <authorList>
            <person name="Quandt C.A."/>
            <person name="Bushley K.E."/>
            <person name="Spatafora J.W."/>
        </authorList>
    </citation>
    <scope>NUCLEOTIDE SEQUENCE [LARGE SCALE GENOMIC DNA]</scope>
    <source>
        <strain evidence="3 4">CBS 100239</strain>
    </source>
</reference>
<feature type="region of interest" description="Disordered" evidence="2">
    <location>
        <begin position="1"/>
        <end position="32"/>
    </location>
</feature>
<evidence type="ECO:0000256" key="2">
    <source>
        <dbReference type="SAM" id="MobiDB-lite"/>
    </source>
</evidence>
<organism evidence="3 4">
    <name type="scientific">Tolypocladium ophioglossoides (strain CBS 100239)</name>
    <name type="common">Snaketongue truffleclub</name>
    <name type="synonym">Elaphocordyceps ophioglossoides</name>
    <dbReference type="NCBI Taxonomy" id="1163406"/>
    <lineage>
        <taxon>Eukaryota</taxon>
        <taxon>Fungi</taxon>
        <taxon>Dikarya</taxon>
        <taxon>Ascomycota</taxon>
        <taxon>Pezizomycotina</taxon>
        <taxon>Sordariomycetes</taxon>
        <taxon>Hypocreomycetidae</taxon>
        <taxon>Hypocreales</taxon>
        <taxon>Ophiocordycipitaceae</taxon>
        <taxon>Tolypocladium</taxon>
    </lineage>
</organism>
<proteinExistence type="predicted"/>
<dbReference type="PROSITE" id="PS50297">
    <property type="entry name" value="ANK_REP_REGION"/>
    <property type="match status" value="1"/>
</dbReference>
<evidence type="ECO:0000256" key="1">
    <source>
        <dbReference type="PROSITE-ProRule" id="PRU00023"/>
    </source>
</evidence>